<feature type="transmembrane region" description="Helical" evidence="1">
    <location>
        <begin position="75"/>
        <end position="95"/>
    </location>
</feature>
<dbReference type="AlphaFoldDB" id="A0A1P8EMC2"/>
<dbReference type="GO" id="GO:0006508">
    <property type="term" value="P:proteolysis"/>
    <property type="evidence" value="ECO:0007669"/>
    <property type="project" value="UniProtKB-KW"/>
</dbReference>
<dbReference type="GO" id="GO:0016020">
    <property type="term" value="C:membrane"/>
    <property type="evidence" value="ECO:0007669"/>
    <property type="project" value="InterPro"/>
</dbReference>
<dbReference type="KEGG" id="asol:BEN76_15770"/>
<sequence>MQKLMQVLIALMFVAYPFLVGWSLARGSFMAVSIMLIALGLLRLLVKSSAFLWPLSLFTVVCGAMSVLFNDHMWLKVYPVLTSLGAFAIFASTLWRPPSMIERFARIMQPDLPASGVQWTRRVTFVWCGFFILNAAISWWTSVYASTEIWVLYNGFISYVLMGILLIGEFILRKRHQRLQHNNE</sequence>
<feature type="transmembrane region" description="Helical" evidence="1">
    <location>
        <begin position="125"/>
        <end position="145"/>
    </location>
</feature>
<keyword evidence="1" id="KW-0472">Membrane</keyword>
<evidence type="ECO:0000256" key="1">
    <source>
        <dbReference type="SAM" id="Phobius"/>
    </source>
</evidence>
<dbReference type="EMBL" id="CP016896">
    <property type="protein sequence ID" value="APV37380.1"/>
    <property type="molecule type" value="Genomic_DNA"/>
</dbReference>
<dbReference type="RefSeq" id="WP_004932942.1">
    <property type="nucleotide sequence ID" value="NZ_BBNM01000005.1"/>
</dbReference>
<reference evidence="2 3" key="1">
    <citation type="submission" date="2016-08" db="EMBL/GenBank/DDBJ databases">
        <title>Complete genome sequence of Acinetobacter baylyi strain GFJ2.</title>
        <authorList>
            <person name="Tabata M."/>
            <person name="Kuboki S."/>
            <person name="Gibu N."/>
            <person name="Kinouchi Y."/>
            <person name="Vangnai A."/>
            <person name="Kasai D."/>
            <person name="Fukuda M."/>
        </authorList>
    </citation>
    <scope>NUCLEOTIDE SEQUENCE [LARGE SCALE GENOMIC DNA]</scope>
    <source>
        <strain evidence="2 3">GFJ2</strain>
    </source>
</reference>
<keyword evidence="1" id="KW-1133">Transmembrane helix</keyword>
<accession>A0A1P8EMC2</accession>
<keyword evidence="2" id="KW-0645">Protease</keyword>
<feature type="transmembrane region" description="Helical" evidence="1">
    <location>
        <begin position="51"/>
        <end position="69"/>
    </location>
</feature>
<evidence type="ECO:0000313" key="2">
    <source>
        <dbReference type="EMBL" id="APV37380.1"/>
    </source>
</evidence>
<gene>
    <name evidence="2" type="ORF">BEN76_15770</name>
</gene>
<keyword evidence="2" id="KW-0378">Hydrolase</keyword>
<dbReference type="Pfam" id="PF04279">
    <property type="entry name" value="IspA"/>
    <property type="match status" value="1"/>
</dbReference>
<feature type="transmembrane region" description="Helical" evidence="1">
    <location>
        <begin position="7"/>
        <end position="24"/>
    </location>
</feature>
<proteinExistence type="predicted"/>
<dbReference type="InterPro" id="IPR006008">
    <property type="entry name" value="YciB"/>
</dbReference>
<feature type="transmembrane region" description="Helical" evidence="1">
    <location>
        <begin position="151"/>
        <end position="172"/>
    </location>
</feature>
<dbReference type="GeneID" id="67512141"/>
<dbReference type="GO" id="GO:0008233">
    <property type="term" value="F:peptidase activity"/>
    <property type="evidence" value="ECO:0007669"/>
    <property type="project" value="UniProtKB-KW"/>
</dbReference>
<dbReference type="Proteomes" id="UP000185674">
    <property type="component" value="Chromosome"/>
</dbReference>
<organism evidence="2 3">
    <name type="scientific">Acinetobacter soli</name>
    <dbReference type="NCBI Taxonomy" id="487316"/>
    <lineage>
        <taxon>Bacteria</taxon>
        <taxon>Pseudomonadati</taxon>
        <taxon>Pseudomonadota</taxon>
        <taxon>Gammaproteobacteria</taxon>
        <taxon>Moraxellales</taxon>
        <taxon>Moraxellaceae</taxon>
        <taxon>Acinetobacter</taxon>
    </lineage>
</organism>
<keyword evidence="1" id="KW-0812">Transmembrane</keyword>
<name>A0A1P8EMC2_9GAMM</name>
<dbReference type="eggNOG" id="COG4648">
    <property type="taxonomic scope" value="Bacteria"/>
</dbReference>
<evidence type="ECO:0000313" key="3">
    <source>
        <dbReference type="Proteomes" id="UP000185674"/>
    </source>
</evidence>
<protein>
    <submittedName>
        <fullName evidence="2">Clp protease</fullName>
    </submittedName>
</protein>
<feature type="transmembrane region" description="Helical" evidence="1">
    <location>
        <begin position="30"/>
        <end position="46"/>
    </location>
</feature>
<dbReference type="STRING" id="487316.BEN76_15770"/>